<dbReference type="PRINTS" id="PR00111">
    <property type="entry name" value="ABHYDROLASE"/>
</dbReference>
<dbReference type="Proteomes" id="UP000436088">
    <property type="component" value="Unassembled WGS sequence"/>
</dbReference>
<dbReference type="InterPro" id="IPR052370">
    <property type="entry name" value="Meta-cleavage_hydrolase"/>
</dbReference>
<evidence type="ECO:0000259" key="2">
    <source>
        <dbReference type="Pfam" id="PF00561"/>
    </source>
</evidence>
<feature type="signal peptide" evidence="1">
    <location>
        <begin position="1"/>
        <end position="19"/>
    </location>
</feature>
<feature type="chain" id="PRO_5025498281" description="AB hydrolase-1 domain-containing protein" evidence="1">
    <location>
        <begin position="20"/>
        <end position="139"/>
    </location>
</feature>
<name>A0A6A2YD81_HIBSY</name>
<protein>
    <recommendedName>
        <fullName evidence="2">AB hydrolase-1 domain-containing protein</fullName>
    </recommendedName>
</protein>
<dbReference type="EMBL" id="VEPZ02001516">
    <property type="protein sequence ID" value="KAE8669984.1"/>
    <property type="molecule type" value="Genomic_DNA"/>
</dbReference>
<dbReference type="Gene3D" id="3.40.50.1820">
    <property type="entry name" value="alpha/beta hydrolase"/>
    <property type="match status" value="1"/>
</dbReference>
<keyword evidence="4" id="KW-1185">Reference proteome</keyword>
<dbReference type="AlphaFoldDB" id="A0A6A2YD81"/>
<dbReference type="SUPFAM" id="SSF53474">
    <property type="entry name" value="alpha/beta-Hydrolases"/>
    <property type="match status" value="1"/>
</dbReference>
<sequence length="139" mass="15220">MSLVKMYKLFLHWLVKLVGLSPRKFQVFAFAGDYSVYLPDLVFFGDSVSDRTESSPAFQAECMAKALRKLGVDKCTVVGLSYGGIVSFKMAELYPELVEYLVVSGSVTAVTQSFGDAGLERLGVSNWGELLLPDFGRGS</sequence>
<dbReference type="InterPro" id="IPR029058">
    <property type="entry name" value="AB_hydrolase_fold"/>
</dbReference>
<evidence type="ECO:0000313" key="4">
    <source>
        <dbReference type="Proteomes" id="UP000436088"/>
    </source>
</evidence>
<evidence type="ECO:0000313" key="3">
    <source>
        <dbReference type="EMBL" id="KAE8669984.1"/>
    </source>
</evidence>
<feature type="domain" description="AB hydrolase-1" evidence="2">
    <location>
        <begin position="30"/>
        <end position="115"/>
    </location>
</feature>
<gene>
    <name evidence="3" type="ORF">F3Y22_tig00112206pilonHSYRG00077</name>
</gene>
<comment type="caution">
    <text evidence="3">The sequence shown here is derived from an EMBL/GenBank/DDBJ whole genome shotgun (WGS) entry which is preliminary data.</text>
</comment>
<keyword evidence="1" id="KW-0732">Signal</keyword>
<proteinExistence type="predicted"/>
<dbReference type="Pfam" id="PF00561">
    <property type="entry name" value="Abhydrolase_1"/>
    <property type="match status" value="1"/>
</dbReference>
<dbReference type="InterPro" id="IPR000073">
    <property type="entry name" value="AB_hydrolase_1"/>
</dbReference>
<organism evidence="3 4">
    <name type="scientific">Hibiscus syriacus</name>
    <name type="common">Rose of Sharon</name>
    <dbReference type="NCBI Taxonomy" id="106335"/>
    <lineage>
        <taxon>Eukaryota</taxon>
        <taxon>Viridiplantae</taxon>
        <taxon>Streptophyta</taxon>
        <taxon>Embryophyta</taxon>
        <taxon>Tracheophyta</taxon>
        <taxon>Spermatophyta</taxon>
        <taxon>Magnoliopsida</taxon>
        <taxon>eudicotyledons</taxon>
        <taxon>Gunneridae</taxon>
        <taxon>Pentapetalae</taxon>
        <taxon>rosids</taxon>
        <taxon>malvids</taxon>
        <taxon>Malvales</taxon>
        <taxon>Malvaceae</taxon>
        <taxon>Malvoideae</taxon>
        <taxon>Hibiscus</taxon>
    </lineage>
</organism>
<dbReference type="PANTHER" id="PTHR43139:SF22">
    <property type="entry name" value="AB HYDROLASE-1 DOMAIN-CONTAINING PROTEIN"/>
    <property type="match status" value="1"/>
</dbReference>
<accession>A0A6A2YD81</accession>
<dbReference type="PANTHER" id="PTHR43139">
    <property type="entry name" value="SI:DKEY-122A22.2"/>
    <property type="match status" value="1"/>
</dbReference>
<reference evidence="3" key="1">
    <citation type="submission" date="2019-09" db="EMBL/GenBank/DDBJ databases">
        <title>Draft genome information of white flower Hibiscus syriacus.</title>
        <authorList>
            <person name="Kim Y.-M."/>
        </authorList>
    </citation>
    <scope>NUCLEOTIDE SEQUENCE [LARGE SCALE GENOMIC DNA]</scope>
    <source>
        <strain evidence="3">YM2019G1</strain>
    </source>
</reference>
<evidence type="ECO:0000256" key="1">
    <source>
        <dbReference type="SAM" id="SignalP"/>
    </source>
</evidence>